<dbReference type="VEuPathDB" id="FungiDB:VP01_502g2"/>
<name>A0A0L6ULL1_9BASI</name>
<gene>
    <name evidence="1" type="ORF">VP01_502g2</name>
</gene>
<sequence>MYKLVKIEDFEFRQNRLDIWWVRFMLVHDYKTEITESTQKTSFILLWYQPQTMTTRNDYFILFLCSSVLKHGDIFILGSIAWRLLKQDSCNGLGRGGGGAPNSLVMRICILYCDVATRVAKQSLKKLMMIDWSLKMNKHALTKSHFMHTPTCACTTKEPQLSAVDMQKVPGSLCCYPNFSPRLIQPSFDAQSLCRLHIEQGFFSCSDASIPNWIKLWIQDHSCNFLANGGTSTSNVLLDPTWLCLSDHSVSAPQRRNENLICINMPSEEKKQEKKKGSLISFYTEEEMRSRGSRYEGLGSRKKVMRLEPSCNEHGLGESGARRARYGVSHGRQWSERSCTSHLHDDNRFRLQNMKYLVCLHRRRGICALRKKLCRDIIFRHDDSILCQYNDTASFFDLPGCCDTKLTEAKRTERGRWLQAALGKMNDPCRCFNNCNSPAGWMASITRYPFVISSNLSLHRAKGNLPVSAGLIDCEIPHTTYSSWTLDFSTTGLYRPSPPVHPYLHRFFFFLINIKKLFNIQKAQGKKQLQSDKHQGTFKVDEWMKKEVDAGDDHREVSWTESGDGQMISPGYPSRSRVAHSLALASHQLTGVPRDPPPLLKLAYVTHHSTVNKPTTLNSFLLLALRLLSSLSLSLSLTLFHPRSDPTQL</sequence>
<evidence type="ECO:0000313" key="1">
    <source>
        <dbReference type="EMBL" id="KNZ49406.1"/>
    </source>
</evidence>
<accession>A0A0L6ULL1</accession>
<reference evidence="1 2" key="1">
    <citation type="submission" date="2015-08" db="EMBL/GenBank/DDBJ databases">
        <title>Next Generation Sequencing and Analysis of the Genome of Puccinia sorghi L Schw, the Causal Agent of Maize Common Rust.</title>
        <authorList>
            <person name="Rochi L."/>
            <person name="Burguener G."/>
            <person name="Darino M."/>
            <person name="Turjanski A."/>
            <person name="Kreff E."/>
            <person name="Dieguez M.J."/>
            <person name="Sacco F."/>
        </authorList>
    </citation>
    <scope>NUCLEOTIDE SEQUENCE [LARGE SCALE GENOMIC DNA]</scope>
    <source>
        <strain evidence="1 2">RO10H11247</strain>
    </source>
</reference>
<comment type="caution">
    <text evidence="1">The sequence shown here is derived from an EMBL/GenBank/DDBJ whole genome shotgun (WGS) entry which is preliminary data.</text>
</comment>
<evidence type="ECO:0000313" key="2">
    <source>
        <dbReference type="Proteomes" id="UP000037035"/>
    </source>
</evidence>
<dbReference type="EMBL" id="LAVV01010198">
    <property type="protein sequence ID" value="KNZ49406.1"/>
    <property type="molecule type" value="Genomic_DNA"/>
</dbReference>
<protein>
    <submittedName>
        <fullName evidence="1">Uncharacterized protein</fullName>
    </submittedName>
</protein>
<dbReference type="AlphaFoldDB" id="A0A0L6ULL1"/>
<proteinExistence type="predicted"/>
<organism evidence="1 2">
    <name type="scientific">Puccinia sorghi</name>
    <dbReference type="NCBI Taxonomy" id="27349"/>
    <lineage>
        <taxon>Eukaryota</taxon>
        <taxon>Fungi</taxon>
        <taxon>Dikarya</taxon>
        <taxon>Basidiomycota</taxon>
        <taxon>Pucciniomycotina</taxon>
        <taxon>Pucciniomycetes</taxon>
        <taxon>Pucciniales</taxon>
        <taxon>Pucciniaceae</taxon>
        <taxon>Puccinia</taxon>
    </lineage>
</organism>
<dbReference type="Proteomes" id="UP000037035">
    <property type="component" value="Unassembled WGS sequence"/>
</dbReference>
<keyword evidence="2" id="KW-1185">Reference proteome</keyword>